<feature type="binding site" evidence="11">
    <location>
        <position position="224"/>
    </location>
    <ligand>
        <name>Mg(2+)</name>
        <dbReference type="ChEBI" id="CHEBI:18420"/>
    </ligand>
</feature>
<comment type="catalytic activity">
    <reaction evidence="11">
        <text>L-threonyl-[protein] + ATP = O-phospho-L-threonyl-[protein] + ADP + H(+)</text>
        <dbReference type="Rhea" id="RHEA:46608"/>
        <dbReference type="Rhea" id="RHEA-COMP:11060"/>
        <dbReference type="Rhea" id="RHEA-COMP:11605"/>
        <dbReference type="ChEBI" id="CHEBI:15378"/>
        <dbReference type="ChEBI" id="CHEBI:30013"/>
        <dbReference type="ChEBI" id="CHEBI:30616"/>
        <dbReference type="ChEBI" id="CHEBI:61977"/>
        <dbReference type="ChEBI" id="CHEBI:456216"/>
        <dbReference type="EC" id="2.7.11.1"/>
    </reaction>
</comment>
<keyword evidence="1 11" id="KW-0963">Cytoplasm</keyword>
<evidence type="ECO:0000256" key="9">
    <source>
        <dbReference type="ARBA" id="ARBA00022842"/>
    </source>
</evidence>
<comment type="similarity">
    <text evidence="11">Belongs to the SrkA/RdoA protein kinase family.</text>
</comment>
<dbReference type="NCBIfam" id="NF008738">
    <property type="entry name" value="PRK11768.1"/>
    <property type="match status" value="1"/>
</dbReference>
<keyword evidence="10 11" id="KW-0346">Stress response</keyword>
<dbReference type="GO" id="GO:0005524">
    <property type="term" value="F:ATP binding"/>
    <property type="evidence" value="ECO:0007669"/>
    <property type="project" value="UniProtKB-UniRule"/>
</dbReference>
<evidence type="ECO:0000256" key="1">
    <source>
        <dbReference type="ARBA" id="ARBA00022490"/>
    </source>
</evidence>
<evidence type="ECO:0000256" key="2">
    <source>
        <dbReference type="ARBA" id="ARBA00022527"/>
    </source>
</evidence>
<keyword evidence="3 11" id="KW-0597">Phosphoprotein</keyword>
<evidence type="ECO:0000313" key="14">
    <source>
        <dbReference type="Proteomes" id="UP000295375"/>
    </source>
</evidence>
<accession>A0A4R6UPD6</accession>
<keyword evidence="6 11" id="KW-0547">Nucleotide-binding</keyword>
<organism evidence="13 14">
    <name type="scientific">Permianibacter aggregans</name>
    <dbReference type="NCBI Taxonomy" id="1510150"/>
    <lineage>
        <taxon>Bacteria</taxon>
        <taxon>Pseudomonadati</taxon>
        <taxon>Pseudomonadota</taxon>
        <taxon>Gammaproteobacteria</taxon>
        <taxon>Pseudomonadales</taxon>
        <taxon>Pseudomonadaceae</taxon>
        <taxon>Permianibacter</taxon>
    </lineage>
</organism>
<keyword evidence="2 11" id="KW-0723">Serine/threonine-protein kinase</keyword>
<evidence type="ECO:0000256" key="3">
    <source>
        <dbReference type="ARBA" id="ARBA00022553"/>
    </source>
</evidence>
<dbReference type="InterPro" id="IPR032882">
    <property type="entry name" value="SrkA/RdoA"/>
</dbReference>
<comment type="catalytic activity">
    <reaction evidence="11">
        <text>L-seryl-[protein] + ATP = O-phospho-L-seryl-[protein] + ADP + H(+)</text>
        <dbReference type="Rhea" id="RHEA:17989"/>
        <dbReference type="Rhea" id="RHEA-COMP:9863"/>
        <dbReference type="Rhea" id="RHEA-COMP:11604"/>
        <dbReference type="ChEBI" id="CHEBI:15378"/>
        <dbReference type="ChEBI" id="CHEBI:29999"/>
        <dbReference type="ChEBI" id="CHEBI:30616"/>
        <dbReference type="ChEBI" id="CHEBI:83421"/>
        <dbReference type="ChEBI" id="CHEBI:456216"/>
        <dbReference type="EC" id="2.7.11.1"/>
    </reaction>
</comment>
<keyword evidence="9 11" id="KW-0460">Magnesium</keyword>
<feature type="active site" description="Proton acceptor" evidence="11">
    <location>
        <position position="207"/>
    </location>
</feature>
<reference evidence="13 14" key="1">
    <citation type="submission" date="2019-03" db="EMBL/GenBank/DDBJ databases">
        <title>Genomic Encyclopedia of Type Strains, Phase IV (KMG-IV): sequencing the most valuable type-strain genomes for metagenomic binning, comparative biology and taxonomic classification.</title>
        <authorList>
            <person name="Goeker M."/>
        </authorList>
    </citation>
    <scope>NUCLEOTIDE SEQUENCE [LARGE SCALE GENOMIC DNA]</scope>
    <source>
        <strain evidence="13 14">DSM 103792</strain>
    </source>
</reference>
<sequence>MDSNQTELTHAYAALTPDCVLNALEAFGFQPDAALQPMNSYENRVYAFRDADGNKHVVKFYRPKRWNLRQINEEHQFLFELADADVPVILPHVRDGISCFDYQDFFFAVFPQRGGRAFEAGNEEQLAIMGRTAGRLHACAKTRSFSARPKLNVEQFVQAPIKVAANSAMLPARYRDDYALISTELAELCEDWLQRLPEESWQRCHGDLHPGNILWTGDGVLLVDFDDCRTAPAVQDLWMLADSIEDRALLIDEYEQFCEFDWSQWRFAEVLRSMRLMQYTGWLAERWSDPTFPRHFPWFAQENYFADHIKQLQEQLRLLQAQ</sequence>
<comment type="caution">
    <text evidence="13">The sequence shown here is derived from an EMBL/GenBank/DDBJ whole genome shotgun (WGS) entry which is preliminary data.</text>
</comment>
<dbReference type="Proteomes" id="UP000295375">
    <property type="component" value="Unassembled WGS sequence"/>
</dbReference>
<evidence type="ECO:0000256" key="7">
    <source>
        <dbReference type="ARBA" id="ARBA00022777"/>
    </source>
</evidence>
<comment type="function">
    <text evidence="11">A protein kinase that phosphorylates Ser and Thr residues. Probably acts to suppress the effects of stress linked to accumulation of reactive oxygen species. Probably involved in the extracytoplasmic stress response.</text>
</comment>
<feature type="site" description="ATP" evidence="11">
    <location>
        <position position="40"/>
    </location>
</feature>
<dbReference type="Pfam" id="PF01636">
    <property type="entry name" value="APH"/>
    <property type="match status" value="1"/>
</dbReference>
<dbReference type="PANTHER" id="PTHR39573:SF1">
    <property type="entry name" value="STRESS RESPONSE KINASE A"/>
    <property type="match status" value="1"/>
</dbReference>
<proteinExistence type="inferred from homology"/>
<feature type="binding site" evidence="11">
    <location>
        <position position="212"/>
    </location>
    <ligand>
        <name>Mg(2+)</name>
        <dbReference type="ChEBI" id="CHEBI:18420"/>
    </ligand>
</feature>
<dbReference type="RefSeq" id="WP_133591194.1">
    <property type="nucleotide sequence ID" value="NZ_CP037953.1"/>
</dbReference>
<protein>
    <recommendedName>
        <fullName evidence="11">Stress response kinase A</fullName>
        <ecNumber evidence="11">2.7.11.1</ecNumber>
    </recommendedName>
    <alternativeName>
        <fullName evidence="11">Serine/threonine-protein kinase SrkA</fullName>
    </alternativeName>
</protein>
<dbReference type="AlphaFoldDB" id="A0A4R6UPD6"/>
<dbReference type="Gene3D" id="1.10.510.10">
    <property type="entry name" value="Transferase(Phosphotransferase) domain 1"/>
    <property type="match status" value="1"/>
</dbReference>
<evidence type="ECO:0000313" key="13">
    <source>
        <dbReference type="EMBL" id="TDQ47519.1"/>
    </source>
</evidence>
<keyword evidence="14" id="KW-1185">Reference proteome</keyword>
<dbReference type="EMBL" id="SNYM01000010">
    <property type="protein sequence ID" value="TDQ47519.1"/>
    <property type="molecule type" value="Genomic_DNA"/>
</dbReference>
<dbReference type="GO" id="GO:0106310">
    <property type="term" value="F:protein serine kinase activity"/>
    <property type="evidence" value="ECO:0007669"/>
    <property type="project" value="RHEA"/>
</dbReference>
<dbReference type="EC" id="2.7.11.1" evidence="11"/>
<comment type="subunit">
    <text evidence="11">Monomer.</text>
</comment>
<feature type="domain" description="Aminoglycoside phosphotransferase" evidence="12">
    <location>
        <begin position="39"/>
        <end position="267"/>
    </location>
</feature>
<evidence type="ECO:0000256" key="5">
    <source>
        <dbReference type="ARBA" id="ARBA00022723"/>
    </source>
</evidence>
<keyword evidence="4 11" id="KW-0808">Transferase</keyword>
<evidence type="ECO:0000256" key="8">
    <source>
        <dbReference type="ARBA" id="ARBA00022840"/>
    </source>
</evidence>
<keyword evidence="8 11" id="KW-0067">ATP-binding</keyword>
<dbReference type="PANTHER" id="PTHR39573">
    <property type="entry name" value="STRESS RESPONSE KINASE A"/>
    <property type="match status" value="1"/>
</dbReference>
<evidence type="ECO:0000256" key="6">
    <source>
        <dbReference type="ARBA" id="ARBA00022741"/>
    </source>
</evidence>
<dbReference type="Gene3D" id="3.30.200.70">
    <property type="match status" value="1"/>
</dbReference>
<dbReference type="SUPFAM" id="SSF56112">
    <property type="entry name" value="Protein kinase-like (PK-like)"/>
    <property type="match status" value="1"/>
</dbReference>
<evidence type="ECO:0000256" key="4">
    <source>
        <dbReference type="ARBA" id="ARBA00022679"/>
    </source>
</evidence>
<dbReference type="OrthoDB" id="5392197at2"/>
<keyword evidence="5 11" id="KW-0479">Metal-binding</keyword>
<dbReference type="GO" id="GO:0005737">
    <property type="term" value="C:cytoplasm"/>
    <property type="evidence" value="ECO:0007669"/>
    <property type="project" value="UniProtKB-SubCell"/>
</dbReference>
<name>A0A4R6UPD6_9GAMM</name>
<comment type="subcellular location">
    <subcellularLocation>
        <location evidence="11">Cytoplasm</location>
    </subcellularLocation>
</comment>
<evidence type="ECO:0000256" key="10">
    <source>
        <dbReference type="ARBA" id="ARBA00023016"/>
    </source>
</evidence>
<dbReference type="GO" id="GO:0000287">
    <property type="term" value="F:magnesium ion binding"/>
    <property type="evidence" value="ECO:0007669"/>
    <property type="project" value="UniProtKB-UniRule"/>
</dbReference>
<dbReference type="InterPro" id="IPR002575">
    <property type="entry name" value="Aminoglycoside_PTrfase"/>
</dbReference>
<evidence type="ECO:0000259" key="12">
    <source>
        <dbReference type="Pfam" id="PF01636"/>
    </source>
</evidence>
<gene>
    <name evidence="11" type="primary">srkA</name>
    <name evidence="13" type="ORF">EV696_110111</name>
</gene>
<dbReference type="HAMAP" id="MF_01497">
    <property type="entry name" value="SrkA_kinase"/>
    <property type="match status" value="1"/>
</dbReference>
<evidence type="ECO:0000256" key="11">
    <source>
        <dbReference type="HAMAP-Rule" id="MF_01497"/>
    </source>
</evidence>
<keyword evidence="7 11" id="KW-0418">Kinase</keyword>
<feature type="active site" evidence="11">
    <location>
        <position position="224"/>
    </location>
</feature>
<dbReference type="GO" id="GO:0004674">
    <property type="term" value="F:protein serine/threonine kinase activity"/>
    <property type="evidence" value="ECO:0007669"/>
    <property type="project" value="UniProtKB-UniRule"/>
</dbReference>
<dbReference type="InterPro" id="IPR011009">
    <property type="entry name" value="Kinase-like_dom_sf"/>
</dbReference>
<comment type="cofactor">
    <cofactor evidence="11">
        <name>Mg(2+)</name>
        <dbReference type="ChEBI" id="CHEBI:18420"/>
    </cofactor>
</comment>
<dbReference type="Gene3D" id="1.20.1270.170">
    <property type="match status" value="1"/>
</dbReference>